<dbReference type="AlphaFoldDB" id="A0A9X2RD81"/>
<evidence type="ECO:0000313" key="2">
    <source>
        <dbReference type="EMBL" id="MCS3865899.1"/>
    </source>
</evidence>
<sequence length="72" mass="8080">MPISSTDAADDWDGDRIEKLRHRIGDTQTEFGLRIFACSPQDAQARVSRLESDEKPPSAAVVKHLERLDSDQ</sequence>
<reference evidence="2" key="1">
    <citation type="submission" date="2022-08" db="EMBL/GenBank/DDBJ databases">
        <title>Genomic Encyclopedia of Type Strains, Phase V (KMG-V): Genome sequencing to study the core and pangenomes of soil and plant-associated prokaryotes.</title>
        <authorList>
            <person name="Whitman W."/>
        </authorList>
    </citation>
    <scope>NUCLEOTIDE SEQUENCE</scope>
    <source>
        <strain evidence="2">SP2016B</strain>
    </source>
</reference>
<name>A0A9X2RD81_9BACT</name>
<comment type="caution">
    <text evidence="2">The sequence shown here is derived from an EMBL/GenBank/DDBJ whole genome shotgun (WGS) entry which is preliminary data.</text>
</comment>
<gene>
    <name evidence="2" type="ORF">GGP82_002463</name>
</gene>
<feature type="compositionally biased region" description="Basic and acidic residues" evidence="1">
    <location>
        <begin position="63"/>
        <end position="72"/>
    </location>
</feature>
<evidence type="ECO:0000313" key="3">
    <source>
        <dbReference type="Proteomes" id="UP001155034"/>
    </source>
</evidence>
<protein>
    <submittedName>
        <fullName evidence="2">Transcriptional regulator with XRE-family HTH domain</fullName>
    </submittedName>
</protein>
<organism evidence="2 3">
    <name type="scientific">Salinibacter ruber</name>
    <dbReference type="NCBI Taxonomy" id="146919"/>
    <lineage>
        <taxon>Bacteria</taxon>
        <taxon>Pseudomonadati</taxon>
        <taxon>Rhodothermota</taxon>
        <taxon>Rhodothermia</taxon>
        <taxon>Rhodothermales</taxon>
        <taxon>Salinibacteraceae</taxon>
        <taxon>Salinibacter</taxon>
    </lineage>
</organism>
<feature type="region of interest" description="Disordered" evidence="1">
    <location>
        <begin position="46"/>
        <end position="72"/>
    </location>
</feature>
<dbReference type="EMBL" id="JANTYZ010000007">
    <property type="protein sequence ID" value="MCS3865899.1"/>
    <property type="molecule type" value="Genomic_DNA"/>
</dbReference>
<dbReference type="InterPro" id="IPR001387">
    <property type="entry name" value="Cro/C1-type_HTH"/>
</dbReference>
<accession>A0A9X2RD81</accession>
<dbReference type="Proteomes" id="UP001155034">
    <property type="component" value="Unassembled WGS sequence"/>
</dbReference>
<proteinExistence type="predicted"/>
<dbReference type="RefSeq" id="WP_259083792.1">
    <property type="nucleotide sequence ID" value="NZ_JANTYZ010000007.1"/>
</dbReference>
<dbReference type="CDD" id="cd00093">
    <property type="entry name" value="HTH_XRE"/>
    <property type="match status" value="1"/>
</dbReference>
<evidence type="ECO:0000256" key="1">
    <source>
        <dbReference type="SAM" id="MobiDB-lite"/>
    </source>
</evidence>